<dbReference type="Proteomes" id="UP000757232">
    <property type="component" value="Unassembled WGS sequence"/>
</dbReference>
<organism evidence="1 2">
    <name type="scientific">Sanghuangporus baumii</name>
    <name type="common">Phellinus baumii</name>
    <dbReference type="NCBI Taxonomy" id="108892"/>
    <lineage>
        <taxon>Eukaryota</taxon>
        <taxon>Fungi</taxon>
        <taxon>Dikarya</taxon>
        <taxon>Basidiomycota</taxon>
        <taxon>Agaricomycotina</taxon>
        <taxon>Agaricomycetes</taxon>
        <taxon>Hymenochaetales</taxon>
        <taxon>Hymenochaetaceae</taxon>
        <taxon>Sanghuangporus</taxon>
    </lineage>
</organism>
<accession>A0A9Q5NA05</accession>
<reference evidence="1" key="1">
    <citation type="submission" date="2016-06" db="EMBL/GenBank/DDBJ databases">
        <title>Draft Genome sequence of the fungus Inonotus baumii.</title>
        <authorList>
            <person name="Zhu H."/>
            <person name="Lin W."/>
        </authorList>
    </citation>
    <scope>NUCLEOTIDE SEQUENCE</scope>
    <source>
        <strain evidence="1">821</strain>
    </source>
</reference>
<sequence>MLLDSNRRNMGFLKNNEDPFPSLTTFEMFRVFADNFSQFIRIVSGRGALTGLNVSIVDYTEEALETLTQDVAFRCPDLEHSVVFQDVLDRLMAVEFSESGLARLPTITRDTLGQLRSFRRLEHLRITYYRPSQMTDDDFMTFAEALPS</sequence>
<dbReference type="EMBL" id="LNZH02000027">
    <property type="protein sequence ID" value="OCB92145.1"/>
    <property type="molecule type" value="Genomic_DNA"/>
</dbReference>
<dbReference type="AlphaFoldDB" id="A0A9Q5NA05"/>
<evidence type="ECO:0000313" key="1">
    <source>
        <dbReference type="EMBL" id="OCB92145.1"/>
    </source>
</evidence>
<comment type="caution">
    <text evidence="1">The sequence shown here is derived from an EMBL/GenBank/DDBJ whole genome shotgun (WGS) entry which is preliminary data.</text>
</comment>
<keyword evidence="2" id="KW-1185">Reference proteome</keyword>
<protein>
    <submittedName>
        <fullName evidence="1">Uncharacterized protein</fullName>
    </submittedName>
</protein>
<proteinExistence type="predicted"/>
<evidence type="ECO:0000313" key="2">
    <source>
        <dbReference type="Proteomes" id="UP000757232"/>
    </source>
</evidence>
<name>A0A9Q5NA05_SANBA</name>
<gene>
    <name evidence="1" type="ORF">A7U60_g500</name>
</gene>